<dbReference type="Gene3D" id="3.90.20.20">
    <property type="match status" value="1"/>
</dbReference>
<dbReference type="EMBL" id="SAUN01000001">
    <property type="protein sequence ID" value="RVX41365.1"/>
    <property type="molecule type" value="Genomic_DNA"/>
</dbReference>
<dbReference type="Proteomes" id="UP000284824">
    <property type="component" value="Unassembled WGS sequence"/>
</dbReference>
<dbReference type="Gene3D" id="2.30.22.10">
    <property type="entry name" value="Head domain of nucleotide exchange factor GrpE"/>
    <property type="match status" value="1"/>
</dbReference>
<comment type="function">
    <text evidence="3 4">Participates actively in the response to hyperosmotic and heat shock by preventing the aggregation of stress-denatured proteins, in association with DnaK and GrpE. It is the nucleotide exchange factor for DnaK and may function as a thermosensor. Unfolded proteins bind initially to DnaJ; upon interaction with the DnaJ-bound protein, DnaK hydrolyzes its bound ATP, resulting in the formation of a stable complex. GrpE releases ADP from DnaK; ATP binding to DnaK triggers the release of the substrate protein, thus completing the reaction cycle. Several rounds of ATP-dependent interactions between DnaJ, DnaK and GrpE are required for fully efficient folding.</text>
</comment>
<reference evidence="8 9" key="1">
    <citation type="submission" date="2019-01" db="EMBL/GenBank/DDBJ databases">
        <title>Sequencing the genomes of 1000 actinobacteria strains.</title>
        <authorList>
            <person name="Klenk H.-P."/>
        </authorList>
    </citation>
    <scope>NUCLEOTIDE SEQUENCE [LARGE SCALE GENOMIC DNA]</scope>
    <source>
        <strain evidence="8 9">DSM 43925</strain>
    </source>
</reference>
<evidence type="ECO:0000256" key="2">
    <source>
        <dbReference type="ARBA" id="ARBA00023186"/>
    </source>
</evidence>
<dbReference type="SUPFAM" id="SSF58014">
    <property type="entry name" value="Coiled-coil domain of nucleotide exchange factor GrpE"/>
    <property type="match status" value="1"/>
</dbReference>
<dbReference type="PROSITE" id="PS01071">
    <property type="entry name" value="GRPE"/>
    <property type="match status" value="1"/>
</dbReference>
<dbReference type="GO" id="GO:0006457">
    <property type="term" value="P:protein folding"/>
    <property type="evidence" value="ECO:0007669"/>
    <property type="project" value="InterPro"/>
</dbReference>
<dbReference type="GO" id="GO:0042803">
    <property type="term" value="F:protein homodimerization activity"/>
    <property type="evidence" value="ECO:0007669"/>
    <property type="project" value="InterPro"/>
</dbReference>
<dbReference type="InterPro" id="IPR013805">
    <property type="entry name" value="GrpE_CC"/>
</dbReference>
<keyword evidence="3" id="KW-0963">Cytoplasm</keyword>
<keyword evidence="9" id="KW-1185">Reference proteome</keyword>
<keyword evidence="3 4" id="KW-0346">Stress response</keyword>
<keyword evidence="6" id="KW-0175">Coiled coil</keyword>
<dbReference type="CDD" id="cd00446">
    <property type="entry name" value="GrpE"/>
    <property type="match status" value="1"/>
</dbReference>
<dbReference type="GO" id="GO:0051087">
    <property type="term" value="F:protein-folding chaperone binding"/>
    <property type="evidence" value="ECO:0007669"/>
    <property type="project" value="InterPro"/>
</dbReference>
<accession>A0A438M6N8</accession>
<evidence type="ECO:0000313" key="8">
    <source>
        <dbReference type="EMBL" id="RVX41365.1"/>
    </source>
</evidence>
<dbReference type="AlphaFoldDB" id="A0A438M6N8"/>
<dbReference type="PANTHER" id="PTHR21237:SF23">
    <property type="entry name" value="GRPE PROTEIN HOMOLOG, MITOCHONDRIAL"/>
    <property type="match status" value="1"/>
</dbReference>
<name>A0A438M6N8_9ACTN</name>
<dbReference type="RefSeq" id="WP_127933614.1">
    <property type="nucleotide sequence ID" value="NZ_SAUN01000001.1"/>
</dbReference>
<evidence type="ECO:0000256" key="1">
    <source>
        <dbReference type="ARBA" id="ARBA00009054"/>
    </source>
</evidence>
<dbReference type="GO" id="GO:0051082">
    <property type="term" value="F:unfolded protein binding"/>
    <property type="evidence" value="ECO:0007669"/>
    <property type="project" value="TreeGrafter"/>
</dbReference>
<evidence type="ECO:0000256" key="4">
    <source>
        <dbReference type="RuleBase" id="RU000639"/>
    </source>
</evidence>
<comment type="subunit">
    <text evidence="3">Homodimer.</text>
</comment>
<evidence type="ECO:0000256" key="5">
    <source>
        <dbReference type="RuleBase" id="RU004478"/>
    </source>
</evidence>
<feature type="coiled-coil region" evidence="6">
    <location>
        <begin position="54"/>
        <end position="88"/>
    </location>
</feature>
<organism evidence="8 9">
    <name type="scientific">Nonomuraea polychroma</name>
    <dbReference type="NCBI Taxonomy" id="46176"/>
    <lineage>
        <taxon>Bacteria</taxon>
        <taxon>Bacillati</taxon>
        <taxon>Actinomycetota</taxon>
        <taxon>Actinomycetes</taxon>
        <taxon>Streptosporangiales</taxon>
        <taxon>Streptosporangiaceae</taxon>
        <taxon>Nonomuraea</taxon>
    </lineage>
</organism>
<feature type="region of interest" description="Disordered" evidence="7">
    <location>
        <begin position="187"/>
        <end position="208"/>
    </location>
</feature>
<dbReference type="PANTHER" id="PTHR21237">
    <property type="entry name" value="GRPE PROTEIN"/>
    <property type="match status" value="1"/>
</dbReference>
<dbReference type="InterPro" id="IPR000740">
    <property type="entry name" value="GrpE"/>
</dbReference>
<dbReference type="SUPFAM" id="SSF51064">
    <property type="entry name" value="Head domain of nucleotide exchange factor GrpE"/>
    <property type="match status" value="1"/>
</dbReference>
<sequence length="208" mass="22492">MSRRPDPAQRGRLPAQSAGDRTDSAGTPSPNRDALTSPPRTPAGRAAGRPRSRTARLQADLAERTADLQRLKAEYDNYRKRVQRDQSVMYDIGVAHALRSLLPVLDAITRARELGDVYGGFQLVAETLEAELAALGLEAFGVPGETFDPTRHEAVGYVPSARTGRVTCSEILLRGYRVGDHLLRPARVTVTGPPPQGAGLHPTGRPSR</sequence>
<dbReference type="Pfam" id="PF01025">
    <property type="entry name" value="GrpE"/>
    <property type="match status" value="1"/>
</dbReference>
<evidence type="ECO:0000256" key="7">
    <source>
        <dbReference type="SAM" id="MobiDB-lite"/>
    </source>
</evidence>
<evidence type="ECO:0000256" key="6">
    <source>
        <dbReference type="SAM" id="Coils"/>
    </source>
</evidence>
<gene>
    <name evidence="3" type="primary">grpE</name>
    <name evidence="8" type="ORF">EDD27_3888</name>
</gene>
<keyword evidence="2 3" id="KW-0143">Chaperone</keyword>
<protein>
    <recommendedName>
        <fullName evidence="3 4">Protein GrpE</fullName>
    </recommendedName>
    <alternativeName>
        <fullName evidence="3">HSP-70 cofactor</fullName>
    </alternativeName>
</protein>
<dbReference type="HAMAP" id="MF_01151">
    <property type="entry name" value="GrpE"/>
    <property type="match status" value="1"/>
</dbReference>
<feature type="region of interest" description="Disordered" evidence="7">
    <location>
        <begin position="1"/>
        <end position="53"/>
    </location>
</feature>
<comment type="subcellular location">
    <subcellularLocation>
        <location evidence="3">Cytoplasm</location>
    </subcellularLocation>
</comment>
<dbReference type="GO" id="GO:0000774">
    <property type="term" value="F:adenyl-nucleotide exchange factor activity"/>
    <property type="evidence" value="ECO:0007669"/>
    <property type="project" value="InterPro"/>
</dbReference>
<evidence type="ECO:0000313" key="9">
    <source>
        <dbReference type="Proteomes" id="UP000284824"/>
    </source>
</evidence>
<dbReference type="PRINTS" id="PR00773">
    <property type="entry name" value="GRPEPROTEIN"/>
</dbReference>
<dbReference type="GO" id="GO:0005737">
    <property type="term" value="C:cytoplasm"/>
    <property type="evidence" value="ECO:0007669"/>
    <property type="project" value="UniProtKB-SubCell"/>
</dbReference>
<comment type="caution">
    <text evidence="8">The sequence shown here is derived from an EMBL/GenBank/DDBJ whole genome shotgun (WGS) entry which is preliminary data.</text>
</comment>
<dbReference type="OrthoDB" id="5191115at2"/>
<dbReference type="InterPro" id="IPR009012">
    <property type="entry name" value="GrpE_head"/>
</dbReference>
<comment type="similarity">
    <text evidence="1 3 5">Belongs to the GrpE family.</text>
</comment>
<evidence type="ECO:0000256" key="3">
    <source>
        <dbReference type="HAMAP-Rule" id="MF_01151"/>
    </source>
</evidence>
<proteinExistence type="inferred from homology"/>